<evidence type="ECO:0000313" key="2">
    <source>
        <dbReference type="Proteomes" id="UP000092993"/>
    </source>
</evidence>
<comment type="caution">
    <text evidence="1">The sequence shown here is derived from an EMBL/GenBank/DDBJ whole genome shotgun (WGS) entry which is preliminary data.</text>
</comment>
<gene>
    <name evidence="1" type="ORF">A0H81_04865</name>
</gene>
<protein>
    <recommendedName>
        <fullName evidence="3">Mitochondrial adapter protein MCP1 transmembrane domain-containing protein</fullName>
    </recommendedName>
</protein>
<name>A0A1C7MFF8_GRIFR</name>
<evidence type="ECO:0000313" key="1">
    <source>
        <dbReference type="EMBL" id="OBZ75548.1"/>
    </source>
</evidence>
<proteinExistence type="predicted"/>
<keyword evidence="2" id="KW-1185">Reference proteome</keyword>
<sequence length="268" mass="30068">MPENTIPHHQRSFLRSLALSTQPILTKLAHGSAPFISTFLLIHLSAPVLANLGGSSLSSQVMILGREYYQTSFGEKYLVLAPLFIHPLSGIFKRLLAPAPARRLSSILSITGYTAVAFVSMHFLVHRTFPADPAPPIFSVGPSELDYEYVKFALSEWPWRSWLGYVGLTACIAWHATEGMKIIWNTWLRKAFGPFNNDPVQDDSLENAQCGYTFKRCMLSREADTAAFLSACRYGWLSGDKCSHERIVKECWTVADRLTKCHLVLAMR</sequence>
<dbReference type="OMA" id="WPWRSWL"/>
<reference evidence="1 2" key="1">
    <citation type="submission" date="2016-03" db="EMBL/GenBank/DDBJ databases">
        <title>Whole genome sequencing of Grifola frondosa 9006-11.</title>
        <authorList>
            <person name="Min B."/>
            <person name="Park H."/>
            <person name="Kim J.-G."/>
            <person name="Cho H."/>
            <person name="Oh Y.-L."/>
            <person name="Kong W.-S."/>
            <person name="Choi I.-G."/>
        </authorList>
    </citation>
    <scope>NUCLEOTIDE SEQUENCE [LARGE SCALE GENOMIC DNA]</scope>
    <source>
        <strain evidence="1 2">9006-11</strain>
    </source>
</reference>
<dbReference type="PANTHER" id="PTHR38409">
    <property type="entry name" value="MDM10-COMPLEMENTING PROTEIN 1"/>
    <property type="match status" value="1"/>
</dbReference>
<dbReference type="GO" id="GO:0016020">
    <property type="term" value="C:membrane"/>
    <property type="evidence" value="ECO:0007669"/>
    <property type="project" value="InterPro"/>
</dbReference>
<evidence type="ECO:0008006" key="3">
    <source>
        <dbReference type="Google" id="ProtNLM"/>
    </source>
</evidence>
<dbReference type="GO" id="GO:0055088">
    <property type="term" value="P:lipid homeostasis"/>
    <property type="evidence" value="ECO:0007669"/>
    <property type="project" value="InterPro"/>
</dbReference>
<organism evidence="1 2">
    <name type="scientific">Grifola frondosa</name>
    <name type="common">Maitake</name>
    <name type="synonym">Polyporus frondosus</name>
    <dbReference type="NCBI Taxonomy" id="5627"/>
    <lineage>
        <taxon>Eukaryota</taxon>
        <taxon>Fungi</taxon>
        <taxon>Dikarya</taxon>
        <taxon>Basidiomycota</taxon>
        <taxon>Agaricomycotina</taxon>
        <taxon>Agaricomycetes</taxon>
        <taxon>Polyporales</taxon>
        <taxon>Grifolaceae</taxon>
        <taxon>Grifola</taxon>
    </lineage>
</organism>
<dbReference type="AlphaFoldDB" id="A0A1C7MFF8"/>
<dbReference type="InterPro" id="IPR039960">
    <property type="entry name" value="MCP1"/>
</dbReference>
<dbReference type="SUPFAM" id="SSF81343">
    <property type="entry name" value="Fumarate reductase respiratory complex transmembrane subunits"/>
    <property type="match status" value="1"/>
</dbReference>
<dbReference type="OrthoDB" id="10259513at2759"/>
<dbReference type="Proteomes" id="UP000092993">
    <property type="component" value="Unassembled WGS sequence"/>
</dbReference>
<dbReference type="InterPro" id="IPR034804">
    <property type="entry name" value="SQR/QFR_C/D"/>
</dbReference>
<dbReference type="PANTHER" id="PTHR38409:SF1">
    <property type="entry name" value="MITOCHONDRIAL ADAPTER PROTEIN MCP1"/>
    <property type="match status" value="1"/>
</dbReference>
<dbReference type="EMBL" id="LUGG01000004">
    <property type="protein sequence ID" value="OBZ75548.1"/>
    <property type="molecule type" value="Genomic_DNA"/>
</dbReference>
<accession>A0A1C7MFF8</accession>